<evidence type="ECO:0000256" key="5">
    <source>
        <dbReference type="ARBA" id="ARBA00022525"/>
    </source>
</evidence>
<keyword evidence="9" id="KW-1015">Disulfide bond</keyword>
<evidence type="ECO:0000256" key="6">
    <source>
        <dbReference type="ARBA" id="ARBA00022737"/>
    </source>
</evidence>
<organism evidence="13 14">
    <name type="scientific">Helicobacter pylori NY40</name>
    <dbReference type="NCBI Taxonomy" id="1426844"/>
    <lineage>
        <taxon>Bacteria</taxon>
        <taxon>Pseudomonadati</taxon>
        <taxon>Campylobacterota</taxon>
        <taxon>Epsilonproteobacteria</taxon>
        <taxon>Campylobacterales</taxon>
        <taxon>Helicobacteraceae</taxon>
        <taxon>Helicobacter</taxon>
    </lineage>
</organism>
<dbReference type="InterPro" id="IPR011990">
    <property type="entry name" value="TPR-like_helical_dom_sf"/>
</dbReference>
<evidence type="ECO:0000256" key="1">
    <source>
        <dbReference type="ARBA" id="ARBA00001526"/>
    </source>
</evidence>
<sequence>MAESNPKELIFLGITIYTDKDFPRAKEYFEKACGLHDADGCTILREAYSKVILKGSARESIEKALEHTATAKACKSNDAKKCKDLAEFYFNANDLKNALEYYSKACELNNGEGCSKLGGDYFLGESVTQDLKKAFGYYSKACELNEALTCTLVGEFYRDGEGVAKDLKKAFEYSAKACELNDAKGCYALAALYNEGVAKDEKQMTESLKKACKLGLKEACGILKEQK</sequence>
<evidence type="ECO:0000256" key="11">
    <source>
        <dbReference type="PROSITE-ProRule" id="PRU00339"/>
    </source>
</evidence>
<dbReference type="AlphaFoldDB" id="A0A060Q0C3"/>
<evidence type="ECO:0000256" key="4">
    <source>
        <dbReference type="ARBA" id="ARBA00012865"/>
    </source>
</evidence>
<keyword evidence="7 12" id="KW-0378">Hydrolase</keyword>
<comment type="catalytic activity">
    <reaction evidence="1 12">
        <text>a beta-lactam + H2O = a substituted beta-amino acid</text>
        <dbReference type="Rhea" id="RHEA:20401"/>
        <dbReference type="ChEBI" id="CHEBI:15377"/>
        <dbReference type="ChEBI" id="CHEBI:35627"/>
        <dbReference type="ChEBI" id="CHEBI:140347"/>
        <dbReference type="EC" id="3.5.2.6"/>
    </reaction>
</comment>
<comment type="similarity">
    <text evidence="3 12">Belongs to the hcp beta-lactamase family.</text>
</comment>
<evidence type="ECO:0000313" key="14">
    <source>
        <dbReference type="Proteomes" id="UP000031662"/>
    </source>
</evidence>
<dbReference type="EMBL" id="AP014523">
    <property type="protein sequence ID" value="BAO97572.1"/>
    <property type="molecule type" value="Genomic_DNA"/>
</dbReference>
<dbReference type="Pfam" id="PF08238">
    <property type="entry name" value="Sel1"/>
    <property type="match status" value="5"/>
</dbReference>
<keyword evidence="10" id="KW-0046">Antibiotic resistance</keyword>
<dbReference type="InterPro" id="IPR006597">
    <property type="entry name" value="Sel1-like"/>
</dbReference>
<evidence type="ECO:0000256" key="12">
    <source>
        <dbReference type="RuleBase" id="RU366075"/>
    </source>
</evidence>
<dbReference type="InterPro" id="IPR019734">
    <property type="entry name" value="TPR_rpt"/>
</dbReference>
<dbReference type="SUPFAM" id="SSF81901">
    <property type="entry name" value="HCP-like"/>
    <property type="match status" value="1"/>
</dbReference>
<feature type="repeat" description="TPR" evidence="11">
    <location>
        <begin position="79"/>
        <end position="112"/>
    </location>
</feature>
<dbReference type="Gene3D" id="1.25.40.10">
    <property type="entry name" value="Tetratricopeptide repeat domain"/>
    <property type="match status" value="1"/>
</dbReference>
<dbReference type="EC" id="3.5.2.6" evidence="4 12"/>
<dbReference type="GO" id="GO:0005576">
    <property type="term" value="C:extracellular region"/>
    <property type="evidence" value="ECO:0007669"/>
    <property type="project" value="UniProtKB-SubCell"/>
</dbReference>
<accession>A0A060Q0C3</accession>
<reference evidence="13 14" key="1">
    <citation type="submission" date="2013-11" db="EMBL/GenBank/DDBJ databases">
        <title>Estimation of Helicobacter pylori bacteriophage ecology using H. pylori isolates.</title>
        <authorList>
            <person name="Uchiyama J."/>
            <person name="Takemura-Uchiyama I."/>
            <person name="Ujihara T."/>
            <person name="Matsuzaki S."/>
        </authorList>
    </citation>
    <scope>NUCLEOTIDE SEQUENCE [LARGE SCALE GENOMIC DNA]</scope>
    <source>
        <strain evidence="13 14">NY40</strain>
    </source>
</reference>
<dbReference type="SMART" id="SM00671">
    <property type="entry name" value="SEL1"/>
    <property type="match status" value="5"/>
</dbReference>
<proteinExistence type="inferred from homology"/>
<dbReference type="SMART" id="SM00028">
    <property type="entry name" value="TPR"/>
    <property type="match status" value="2"/>
</dbReference>
<dbReference type="GO" id="GO:0008800">
    <property type="term" value="F:beta-lactamase activity"/>
    <property type="evidence" value="ECO:0007669"/>
    <property type="project" value="UniProtKB-UniRule"/>
</dbReference>
<evidence type="ECO:0000256" key="2">
    <source>
        <dbReference type="ARBA" id="ARBA00004613"/>
    </source>
</evidence>
<evidence type="ECO:0000256" key="9">
    <source>
        <dbReference type="ARBA" id="ARBA00023157"/>
    </source>
</evidence>
<evidence type="ECO:0000313" key="13">
    <source>
        <dbReference type="EMBL" id="BAO97572.1"/>
    </source>
</evidence>
<name>A0A060Q0C3_HELPX</name>
<evidence type="ECO:0000256" key="7">
    <source>
        <dbReference type="ARBA" id="ARBA00022801"/>
    </source>
</evidence>
<dbReference type="PANTHER" id="PTHR13891">
    <property type="entry name" value="CYTOCHROME C OXIDASE ASSEMBLY FACTOR 7"/>
    <property type="match status" value="1"/>
</dbReference>
<dbReference type="HOGENOM" id="CLU_000288_36_7_7"/>
<keyword evidence="5 12" id="KW-0964">Secreted</keyword>
<dbReference type="PROSITE" id="PS50005">
    <property type="entry name" value="TPR"/>
    <property type="match status" value="1"/>
</dbReference>
<evidence type="ECO:0000256" key="8">
    <source>
        <dbReference type="ARBA" id="ARBA00022803"/>
    </source>
</evidence>
<protein>
    <recommendedName>
        <fullName evidence="4 12">Beta-lactamase</fullName>
        <ecNumber evidence="4 12">3.5.2.6</ecNumber>
    </recommendedName>
</protein>
<keyword evidence="6" id="KW-0677">Repeat</keyword>
<comment type="function">
    <text evidence="12">Hydrolyzes 6-aminopenicillinic acid and 7-aminocephalosporanic acid (ACA) derivatives.</text>
</comment>
<evidence type="ECO:0000256" key="10">
    <source>
        <dbReference type="ARBA" id="ARBA00023251"/>
    </source>
</evidence>
<dbReference type="Proteomes" id="UP000031662">
    <property type="component" value="Chromosome"/>
</dbReference>
<evidence type="ECO:0000256" key="3">
    <source>
        <dbReference type="ARBA" id="ARBA00008486"/>
    </source>
</evidence>
<comment type="subcellular location">
    <subcellularLocation>
        <location evidence="2 12">Secreted</location>
    </subcellularLocation>
</comment>
<dbReference type="GO" id="GO:0046677">
    <property type="term" value="P:response to antibiotic"/>
    <property type="evidence" value="ECO:0007669"/>
    <property type="project" value="UniProtKB-KW"/>
</dbReference>
<dbReference type="SUPFAM" id="SSF48452">
    <property type="entry name" value="TPR-like"/>
    <property type="match status" value="1"/>
</dbReference>
<dbReference type="InterPro" id="IPR040239">
    <property type="entry name" value="HcpB-like"/>
</dbReference>
<gene>
    <name evidence="13" type="ORF">NY40_0553</name>
</gene>
<dbReference type="PANTHER" id="PTHR13891:SF1">
    <property type="entry name" value="CYTOCHROME C OXIDASE ASSEMBLY FACTOR 7"/>
    <property type="match status" value="1"/>
</dbReference>
<keyword evidence="8 11" id="KW-0802">TPR repeat</keyword>